<feature type="domain" description="Methyltransferase" evidence="2">
    <location>
        <begin position="309"/>
        <end position="402"/>
    </location>
</feature>
<dbReference type="PANTHER" id="PTHR12993:SF29">
    <property type="entry name" value="BLR3841 PROTEIN"/>
    <property type="match status" value="1"/>
</dbReference>
<proteinExistence type="predicted"/>
<dbReference type="SUPFAM" id="SSF53335">
    <property type="entry name" value="S-adenosyl-L-methionine-dependent methyltransferases"/>
    <property type="match status" value="1"/>
</dbReference>
<dbReference type="EMBL" id="CP034412">
    <property type="protein sequence ID" value="QCY46483.1"/>
    <property type="molecule type" value="Genomic_DNA"/>
</dbReference>
<dbReference type="GO" id="GO:0016137">
    <property type="term" value="P:glycoside metabolic process"/>
    <property type="evidence" value="ECO:0007669"/>
    <property type="project" value="UniProtKB-ARBA"/>
</dbReference>
<evidence type="ECO:0000259" key="2">
    <source>
        <dbReference type="Pfam" id="PF13649"/>
    </source>
</evidence>
<name>A0A5B7WTW1_9MICC</name>
<protein>
    <recommendedName>
        <fullName evidence="2">Methyltransferase domain-containing protein</fullName>
    </recommendedName>
</protein>
<dbReference type="Gene3D" id="3.40.50.150">
    <property type="entry name" value="Vaccinia Virus protein VP39"/>
    <property type="match status" value="1"/>
</dbReference>
<evidence type="ECO:0000313" key="3">
    <source>
        <dbReference type="EMBL" id="QCY46483.1"/>
    </source>
</evidence>
<dbReference type="CDD" id="cd02440">
    <property type="entry name" value="AdoMet_MTases"/>
    <property type="match status" value="1"/>
</dbReference>
<reference evidence="3 4" key="1">
    <citation type="submission" date="2018-12" db="EMBL/GenBank/DDBJ databases">
        <title>Complete Genome Sequence of Glutamicibacter creatinolyticus strain LGCM259,isolated from an abscess of a 12-year-old mare in Italy.</title>
        <authorList>
            <person name="Santos R.G."/>
            <person name="Silva A.L."/>
            <person name="Seyffert N."/>
            <person name="Castro T.L.P."/>
            <person name="Attili A.R."/>
            <person name="Rifici C."/>
            <person name="Mazzullo G."/>
            <person name="Brenig B."/>
            <person name="Venanzi F."/>
            <person name="Azevedo V."/>
        </authorList>
    </citation>
    <scope>NUCLEOTIDE SEQUENCE [LARGE SCALE GENOMIC DNA]</scope>
    <source>
        <strain evidence="3 4">LGCM 259</strain>
    </source>
</reference>
<organism evidence="3 4">
    <name type="scientific">Glutamicibacter creatinolyticus</name>
    <dbReference type="NCBI Taxonomy" id="162496"/>
    <lineage>
        <taxon>Bacteria</taxon>
        <taxon>Bacillati</taxon>
        <taxon>Actinomycetota</taxon>
        <taxon>Actinomycetes</taxon>
        <taxon>Micrococcales</taxon>
        <taxon>Micrococcaceae</taxon>
        <taxon>Glutamicibacter</taxon>
    </lineage>
</organism>
<dbReference type="InterPro" id="IPR041698">
    <property type="entry name" value="Methyltransf_25"/>
</dbReference>
<dbReference type="Gene3D" id="3.40.50.10320">
    <property type="entry name" value="LmbE-like"/>
    <property type="match status" value="1"/>
</dbReference>
<accession>A0A5B7WTW1</accession>
<dbReference type="Pfam" id="PF13649">
    <property type="entry name" value="Methyltransf_25"/>
    <property type="match status" value="1"/>
</dbReference>
<keyword evidence="4" id="KW-1185">Reference proteome</keyword>
<dbReference type="AlphaFoldDB" id="A0A5B7WTW1"/>
<sequence length="457" mass="50144">MVSFDHRDAGTPASSWRAAGRQRLGELDEQALPGAGGTLVVLAAHPDDETLGAGGLIQQCLARGAAVHVLVCSAGEASHPDSPTHRPKQLAAIRRREIADALRQLDATATTHGTLTWDVLGLPDGQLAGHTKAITDALELALAGPATVLASTYRGDGHIDHETLGRLAAEAASRHGLALLEFPLWYWHWAEPDQDSRWRHWRRLQLSEAQQQAKAAAMAAHRSQVAPLSDQPGDEVLLSAAFSAHFGNGTEVLRYTPANTHSGSDAPQVFEQLYQQREDPWDYRTSGYERRKRQVLLASLARDSYRQALEVGCSIGELSAALAERSQRFLGLDASATAVTTARGRLAHLPHAQVREATVPQQWPTEQDGWDLVVISETGYFLAADELAELLTRCDRQMAPDGELVLCHWLHPIQGWTLDGETVHAMARELQGWHPVVEHREPDFLLEIYRRKGGTDE</sequence>
<dbReference type="SUPFAM" id="SSF102588">
    <property type="entry name" value="LmbE-like"/>
    <property type="match status" value="1"/>
</dbReference>
<dbReference type="Proteomes" id="UP000307000">
    <property type="component" value="Chromosome"/>
</dbReference>
<dbReference type="RefSeq" id="WP_138925809.1">
    <property type="nucleotide sequence ID" value="NZ_CP034412.1"/>
</dbReference>
<evidence type="ECO:0000256" key="1">
    <source>
        <dbReference type="ARBA" id="ARBA00022833"/>
    </source>
</evidence>
<dbReference type="GO" id="GO:0016811">
    <property type="term" value="F:hydrolase activity, acting on carbon-nitrogen (but not peptide) bonds, in linear amides"/>
    <property type="evidence" value="ECO:0007669"/>
    <property type="project" value="TreeGrafter"/>
</dbReference>
<dbReference type="Pfam" id="PF02585">
    <property type="entry name" value="PIG-L"/>
    <property type="match status" value="1"/>
</dbReference>
<dbReference type="PANTHER" id="PTHR12993">
    <property type="entry name" value="N-ACETYLGLUCOSAMINYL-PHOSPHATIDYLINOSITOL DE-N-ACETYLASE-RELATED"/>
    <property type="match status" value="1"/>
</dbReference>
<dbReference type="InterPro" id="IPR003737">
    <property type="entry name" value="GlcNAc_PI_deacetylase-related"/>
</dbReference>
<dbReference type="InterPro" id="IPR029063">
    <property type="entry name" value="SAM-dependent_MTases_sf"/>
</dbReference>
<dbReference type="KEGG" id="gcr:GcLGCM259_0723"/>
<gene>
    <name evidence="3" type="ORF">GcLGCM259_0723</name>
</gene>
<evidence type="ECO:0000313" key="4">
    <source>
        <dbReference type="Proteomes" id="UP000307000"/>
    </source>
</evidence>
<dbReference type="InterPro" id="IPR024078">
    <property type="entry name" value="LmbE-like_dom_sf"/>
</dbReference>
<keyword evidence="1" id="KW-0862">Zinc</keyword>